<keyword evidence="7 15" id="KW-0675">Receptor</keyword>
<comment type="caution">
    <text evidence="9">Lacks conserved residue(s) required for the propagation of feature annotation.</text>
</comment>
<evidence type="ECO:0000256" key="2">
    <source>
        <dbReference type="ARBA" id="ARBA00022692"/>
    </source>
</evidence>
<organism evidence="14 15">
    <name type="scientific">Lates calcarifer</name>
    <name type="common">Barramundi</name>
    <name type="synonym">Holocentrus calcarifer</name>
    <dbReference type="NCBI Taxonomy" id="8187"/>
    <lineage>
        <taxon>Eukaryota</taxon>
        <taxon>Metazoa</taxon>
        <taxon>Chordata</taxon>
        <taxon>Craniata</taxon>
        <taxon>Vertebrata</taxon>
        <taxon>Euteleostomi</taxon>
        <taxon>Actinopterygii</taxon>
        <taxon>Neopterygii</taxon>
        <taxon>Teleostei</taxon>
        <taxon>Neoteleostei</taxon>
        <taxon>Acanthomorphata</taxon>
        <taxon>Carangaria</taxon>
        <taxon>Carangaria incertae sedis</taxon>
        <taxon>Centropomidae</taxon>
        <taxon>Lates</taxon>
    </lineage>
</organism>
<dbReference type="GeneID" id="108888990"/>
<dbReference type="Proteomes" id="UP000694890">
    <property type="component" value="Unplaced"/>
</dbReference>
<dbReference type="GO" id="GO:0005540">
    <property type="term" value="F:hyaluronic acid binding"/>
    <property type="evidence" value="ECO:0007669"/>
    <property type="project" value="InterPro"/>
</dbReference>
<dbReference type="PROSITE" id="PS50963">
    <property type="entry name" value="LINK_2"/>
    <property type="match status" value="1"/>
</dbReference>
<evidence type="ECO:0000256" key="3">
    <source>
        <dbReference type="ARBA" id="ARBA00022729"/>
    </source>
</evidence>
<keyword evidence="2 11" id="KW-0812">Transmembrane</keyword>
<evidence type="ECO:0000256" key="1">
    <source>
        <dbReference type="ARBA" id="ARBA00004167"/>
    </source>
</evidence>
<dbReference type="InterPro" id="IPR000538">
    <property type="entry name" value="Link_dom"/>
</dbReference>
<feature type="transmembrane region" description="Helical" evidence="11">
    <location>
        <begin position="258"/>
        <end position="282"/>
    </location>
</feature>
<feature type="compositionally biased region" description="Basic and acidic residues" evidence="10">
    <location>
        <begin position="307"/>
        <end position="319"/>
    </location>
</feature>
<evidence type="ECO:0000313" key="14">
    <source>
        <dbReference type="Proteomes" id="UP000694890"/>
    </source>
</evidence>
<dbReference type="SMART" id="SM00445">
    <property type="entry name" value="LINK"/>
    <property type="match status" value="1"/>
</dbReference>
<gene>
    <name evidence="15" type="primary">LOC108888990</name>
</gene>
<dbReference type="InterPro" id="IPR016186">
    <property type="entry name" value="C-type_lectin-like/link_sf"/>
</dbReference>
<dbReference type="SUPFAM" id="SSF56436">
    <property type="entry name" value="C-type lectin-like"/>
    <property type="match status" value="1"/>
</dbReference>
<evidence type="ECO:0000256" key="5">
    <source>
        <dbReference type="ARBA" id="ARBA00023136"/>
    </source>
</evidence>
<dbReference type="GO" id="GO:0005886">
    <property type="term" value="C:plasma membrane"/>
    <property type="evidence" value="ECO:0007669"/>
    <property type="project" value="TreeGrafter"/>
</dbReference>
<dbReference type="PANTHER" id="PTHR10225">
    <property type="entry name" value="HYALURONAN RECEPTOR"/>
    <property type="match status" value="1"/>
</dbReference>
<keyword evidence="4 11" id="KW-1133">Transmembrane helix</keyword>
<dbReference type="InterPro" id="IPR016187">
    <property type="entry name" value="CTDL_fold"/>
</dbReference>
<evidence type="ECO:0000256" key="4">
    <source>
        <dbReference type="ARBA" id="ARBA00022989"/>
    </source>
</evidence>
<evidence type="ECO:0000256" key="8">
    <source>
        <dbReference type="ARBA" id="ARBA00023180"/>
    </source>
</evidence>
<dbReference type="PROSITE" id="PS01241">
    <property type="entry name" value="LINK_1"/>
    <property type="match status" value="1"/>
</dbReference>
<accession>A0AAJ7V8N3</accession>
<evidence type="ECO:0000256" key="11">
    <source>
        <dbReference type="SAM" id="Phobius"/>
    </source>
</evidence>
<feature type="domain" description="Link" evidence="13">
    <location>
        <begin position="38"/>
        <end position="128"/>
    </location>
</feature>
<keyword evidence="5 11" id="KW-0472">Membrane</keyword>
<dbReference type="KEGG" id="lcf:108888990"/>
<dbReference type="PANTHER" id="PTHR10225:SF2">
    <property type="entry name" value="LYMPHATIC VESSEL ENDOTHELIAL HYALURONIC ACID RECEPTOR 1"/>
    <property type="match status" value="1"/>
</dbReference>
<evidence type="ECO:0000313" key="15">
    <source>
        <dbReference type="RefSeq" id="XP_018540768.1"/>
    </source>
</evidence>
<evidence type="ECO:0000256" key="9">
    <source>
        <dbReference type="PROSITE-ProRule" id="PRU00323"/>
    </source>
</evidence>
<evidence type="ECO:0000256" key="10">
    <source>
        <dbReference type="SAM" id="MobiDB-lite"/>
    </source>
</evidence>
<keyword evidence="8" id="KW-0325">Glycoprotein</keyword>
<dbReference type="AlphaFoldDB" id="A0AAJ7V8N3"/>
<dbReference type="GO" id="GO:0004888">
    <property type="term" value="F:transmembrane signaling receptor activity"/>
    <property type="evidence" value="ECO:0007669"/>
    <property type="project" value="TreeGrafter"/>
</dbReference>
<evidence type="ECO:0000256" key="7">
    <source>
        <dbReference type="ARBA" id="ARBA00023170"/>
    </source>
</evidence>
<evidence type="ECO:0000256" key="12">
    <source>
        <dbReference type="SAM" id="SignalP"/>
    </source>
</evidence>
<dbReference type="RefSeq" id="XP_018540768.1">
    <property type="nucleotide sequence ID" value="XM_018685252.2"/>
</dbReference>
<reference evidence="15" key="1">
    <citation type="submission" date="2025-08" db="UniProtKB">
        <authorList>
            <consortium name="RefSeq"/>
        </authorList>
    </citation>
    <scope>IDENTIFICATION</scope>
    <source>
        <tissue evidence="15">Brain</tissue>
    </source>
</reference>
<sequence length="350" mass="38067">MARLWLFAQFLLLCFAALFPASECSVIQVIPQSQRVAGVFMIPEGGQYTLNFTAARAACLYLNVTIATKDQMEHAVLRGLETCRYGWIAEKIAVIPRLISEEKCGKGNTGLVLWYARAESKFGAYCFSASDLEETTKTFKPASQTSTSPTTPTALTQTSTPTTTPVKSTTEAAPSRKPITIKSPEQQTSLTSASTLLVQTTRSPGISSTSTSLRPFSTSKPAVITSAFSTSLHSSSFSVSSFSVLPQSPSPEKLPLGAVPTALIILVVILLLLTAAGAVWYYKLNSFTFCSPGQQNDDTETEMWKHTDSEMDLHSQHGAEEDDEYDESDRKYSSDITLCVNPNIKTHSLE</sequence>
<evidence type="ECO:0000256" key="6">
    <source>
        <dbReference type="ARBA" id="ARBA00023157"/>
    </source>
</evidence>
<feature type="region of interest" description="Disordered" evidence="10">
    <location>
        <begin position="307"/>
        <end position="332"/>
    </location>
</feature>
<feature type="region of interest" description="Disordered" evidence="10">
    <location>
        <begin position="138"/>
        <end position="188"/>
    </location>
</feature>
<dbReference type="InterPro" id="IPR043210">
    <property type="entry name" value="CD44_antigen-like"/>
</dbReference>
<feature type="signal peptide" evidence="12">
    <location>
        <begin position="1"/>
        <end position="24"/>
    </location>
</feature>
<keyword evidence="3 12" id="KW-0732">Signal</keyword>
<dbReference type="Gene3D" id="3.10.100.10">
    <property type="entry name" value="Mannose-Binding Protein A, subunit A"/>
    <property type="match status" value="1"/>
</dbReference>
<comment type="subcellular location">
    <subcellularLocation>
        <location evidence="1">Membrane</location>
        <topology evidence="1">Single-pass membrane protein</topology>
    </subcellularLocation>
</comment>
<evidence type="ECO:0000259" key="13">
    <source>
        <dbReference type="PROSITE" id="PS50963"/>
    </source>
</evidence>
<name>A0AAJ7V8N3_LATCA</name>
<proteinExistence type="predicted"/>
<dbReference type="Pfam" id="PF00193">
    <property type="entry name" value="Xlink"/>
    <property type="match status" value="1"/>
</dbReference>
<feature type="disulfide bond" evidence="9">
    <location>
        <begin position="83"/>
        <end position="104"/>
    </location>
</feature>
<feature type="chain" id="PRO_5042488496" evidence="12">
    <location>
        <begin position="25"/>
        <end position="350"/>
    </location>
</feature>
<dbReference type="GO" id="GO:0007155">
    <property type="term" value="P:cell adhesion"/>
    <property type="evidence" value="ECO:0007669"/>
    <property type="project" value="InterPro"/>
</dbReference>
<feature type="compositionally biased region" description="Low complexity" evidence="10">
    <location>
        <begin position="140"/>
        <end position="170"/>
    </location>
</feature>
<protein>
    <submittedName>
        <fullName evidence="15">Lymphatic vessel endothelial hyaluronic acid receptor 1</fullName>
    </submittedName>
</protein>
<keyword evidence="6 9" id="KW-1015">Disulfide bond</keyword>